<keyword evidence="2" id="KW-1185">Reference proteome</keyword>
<evidence type="ECO:0008006" key="3">
    <source>
        <dbReference type="Google" id="ProtNLM"/>
    </source>
</evidence>
<accession>A0ABN2SW39</accession>
<gene>
    <name evidence="1" type="ORF">GCM10009838_67130</name>
</gene>
<proteinExistence type="predicted"/>
<dbReference type="Proteomes" id="UP001499854">
    <property type="component" value="Unassembled WGS sequence"/>
</dbReference>
<reference evidence="1 2" key="1">
    <citation type="journal article" date="2019" name="Int. J. Syst. Evol. Microbiol.">
        <title>The Global Catalogue of Microorganisms (GCM) 10K type strain sequencing project: providing services to taxonomists for standard genome sequencing and annotation.</title>
        <authorList>
            <consortium name="The Broad Institute Genomics Platform"/>
            <consortium name="The Broad Institute Genome Sequencing Center for Infectious Disease"/>
            <person name="Wu L."/>
            <person name="Ma J."/>
        </authorList>
    </citation>
    <scope>NUCLEOTIDE SEQUENCE [LARGE SCALE GENOMIC DNA]</scope>
    <source>
        <strain evidence="1 2">JCM 16013</strain>
    </source>
</reference>
<dbReference type="InterPro" id="IPR046198">
    <property type="entry name" value="DUF6230"/>
</dbReference>
<organism evidence="1 2">
    <name type="scientific">Catenulispora subtropica</name>
    <dbReference type="NCBI Taxonomy" id="450798"/>
    <lineage>
        <taxon>Bacteria</taxon>
        <taxon>Bacillati</taxon>
        <taxon>Actinomycetota</taxon>
        <taxon>Actinomycetes</taxon>
        <taxon>Catenulisporales</taxon>
        <taxon>Catenulisporaceae</taxon>
        <taxon>Catenulispora</taxon>
    </lineage>
</organism>
<dbReference type="EMBL" id="BAAAQM010000050">
    <property type="protein sequence ID" value="GAA1993609.1"/>
    <property type="molecule type" value="Genomic_DNA"/>
</dbReference>
<protein>
    <recommendedName>
        <fullName evidence="3">Cholesterol esterase</fullName>
    </recommendedName>
</protein>
<name>A0ABN2SW39_9ACTN</name>
<dbReference type="Pfam" id="PF19741">
    <property type="entry name" value="DUF6230"/>
    <property type="match status" value="1"/>
</dbReference>
<dbReference type="RefSeq" id="WP_344661191.1">
    <property type="nucleotide sequence ID" value="NZ_BAAAQM010000050.1"/>
</dbReference>
<sequence>MATKPAKPEGRVRYRRAAVPGLAALATTGALVFATAQGALGVQFAISGMPFDVTASSLHGEGFQQYGGLDQTAPGSPNLQDENGQQLVFVSVIRNATIHNLCQSVNLVGTNLLIKAGGGANAVTATNLVLDSDSLVGDEADFNNISIGQDASTMTEVPSLAGPLGVFGQQADSVDITNVRQHNWAATAATFKLPNLSMTFSDNGC</sequence>
<comment type="caution">
    <text evidence="1">The sequence shown here is derived from an EMBL/GenBank/DDBJ whole genome shotgun (WGS) entry which is preliminary data.</text>
</comment>
<evidence type="ECO:0000313" key="2">
    <source>
        <dbReference type="Proteomes" id="UP001499854"/>
    </source>
</evidence>
<evidence type="ECO:0000313" key="1">
    <source>
        <dbReference type="EMBL" id="GAA1993609.1"/>
    </source>
</evidence>